<dbReference type="RefSeq" id="WP_181729160.1">
    <property type="nucleotide sequence ID" value="NZ_JACEIR010000001.1"/>
</dbReference>
<gene>
    <name evidence="1" type="ORF">I8U20_01920</name>
</gene>
<name>A0A8I1AB17_THEIN</name>
<accession>A0A8I1AB17</accession>
<evidence type="ECO:0000313" key="1">
    <source>
        <dbReference type="EMBL" id="MBH8594084.1"/>
    </source>
</evidence>
<dbReference type="AlphaFoldDB" id="A0A8I1AB17"/>
<evidence type="ECO:0000313" key="2">
    <source>
        <dbReference type="Proteomes" id="UP000633619"/>
    </source>
</evidence>
<dbReference type="EMBL" id="JAECVW010000001">
    <property type="protein sequence ID" value="MBH8594084.1"/>
    <property type="molecule type" value="Genomic_DNA"/>
</dbReference>
<protein>
    <recommendedName>
        <fullName evidence="3">Head-tail adaptor protein</fullName>
    </recommendedName>
</protein>
<organism evidence="1 2">
    <name type="scientific">Thermoactinomyces intermedius</name>
    <dbReference type="NCBI Taxonomy" id="2024"/>
    <lineage>
        <taxon>Bacteria</taxon>
        <taxon>Bacillati</taxon>
        <taxon>Bacillota</taxon>
        <taxon>Bacilli</taxon>
        <taxon>Bacillales</taxon>
        <taxon>Thermoactinomycetaceae</taxon>
        <taxon>Thermoactinomyces</taxon>
    </lineage>
</organism>
<sequence length="106" mass="11985">MAWIPMKDKIKITKLEGIDGWGEPIWGESREVKGRISEQTRIVLNQNGEEVSSRYTLYVSPKEVIRYGDKIEFTDSSGLTISGEPLSIKAIKDYGGKVILRKVSLR</sequence>
<dbReference type="Proteomes" id="UP000633619">
    <property type="component" value="Unassembled WGS sequence"/>
</dbReference>
<evidence type="ECO:0008006" key="3">
    <source>
        <dbReference type="Google" id="ProtNLM"/>
    </source>
</evidence>
<proteinExistence type="predicted"/>
<keyword evidence="2" id="KW-1185">Reference proteome</keyword>
<comment type="caution">
    <text evidence="1">The sequence shown here is derived from an EMBL/GenBank/DDBJ whole genome shotgun (WGS) entry which is preliminary data.</text>
</comment>
<reference evidence="1 2" key="1">
    <citation type="submission" date="2020-12" db="EMBL/GenBank/DDBJ databases">
        <title>WGS of Thermoactinomyces spp.</title>
        <authorList>
            <person name="Cheng K."/>
        </authorList>
    </citation>
    <scope>NUCLEOTIDE SEQUENCE [LARGE SCALE GENOMIC DNA]</scope>
    <source>
        <strain evidence="2">CICC 10671\DSM 43846</strain>
    </source>
</reference>